<keyword evidence="3" id="KW-0378">Hydrolase</keyword>
<keyword evidence="4" id="KW-0904">Protein phosphatase</keyword>
<evidence type="ECO:0000256" key="2">
    <source>
        <dbReference type="ARBA" id="ARBA00013064"/>
    </source>
</evidence>
<dbReference type="PROSITE" id="PS50056">
    <property type="entry name" value="TYR_PHOSPHATASE_2"/>
    <property type="match status" value="1"/>
</dbReference>
<dbReference type="Pfam" id="PF00782">
    <property type="entry name" value="DSPc"/>
    <property type="match status" value="1"/>
</dbReference>
<sequence length="179" mass="20350">MAVSLFACANISAKFEDKQQNQIKVKLTLIFTQRRERDEALIMPYSVRERLYIGNISDAAEILQNGSDEITHILSLFSSASISFFSEWRSNIVIASKEIRKCVSDDPKEKVLYLVEFAGKELKFVRMAVPLRDMESENLLDCLNVCLDFIDESRKEGGSVLVHCFAGVSRSFVNLEKWG</sequence>
<evidence type="ECO:0000259" key="5">
    <source>
        <dbReference type="PROSITE" id="PS50056"/>
    </source>
</evidence>
<dbReference type="EC" id="3.1.3.48" evidence="2"/>
<organism evidence="6 7">
    <name type="scientific">Kingdonia uniflora</name>
    <dbReference type="NCBI Taxonomy" id="39325"/>
    <lineage>
        <taxon>Eukaryota</taxon>
        <taxon>Viridiplantae</taxon>
        <taxon>Streptophyta</taxon>
        <taxon>Embryophyta</taxon>
        <taxon>Tracheophyta</taxon>
        <taxon>Spermatophyta</taxon>
        <taxon>Magnoliopsida</taxon>
        <taxon>Ranunculales</taxon>
        <taxon>Circaeasteraceae</taxon>
        <taxon>Kingdonia</taxon>
    </lineage>
</organism>
<dbReference type="EMBL" id="JACGCM010000201">
    <property type="protein sequence ID" value="KAF6175287.1"/>
    <property type="molecule type" value="Genomic_DNA"/>
</dbReference>
<dbReference type="GO" id="GO:0004725">
    <property type="term" value="F:protein tyrosine phosphatase activity"/>
    <property type="evidence" value="ECO:0007669"/>
    <property type="project" value="UniProtKB-EC"/>
</dbReference>
<evidence type="ECO:0000313" key="7">
    <source>
        <dbReference type="Proteomes" id="UP000541444"/>
    </source>
</evidence>
<dbReference type="PANTHER" id="PTHR45848">
    <property type="entry name" value="DUAL SPECIFICITY PROTEIN PHOSPHATASE 12 FAMILY MEMBER"/>
    <property type="match status" value="1"/>
</dbReference>
<accession>A0A7J7P767</accession>
<dbReference type="AlphaFoldDB" id="A0A7J7P767"/>
<dbReference type="PANTHER" id="PTHR45848:SF4">
    <property type="entry name" value="DUAL SPECIFICITY PROTEIN PHOSPHATASE 12"/>
    <property type="match status" value="1"/>
</dbReference>
<name>A0A7J7P767_9MAGN</name>
<gene>
    <name evidence="6" type="ORF">GIB67_000608</name>
</gene>
<evidence type="ECO:0000256" key="1">
    <source>
        <dbReference type="ARBA" id="ARBA00008601"/>
    </source>
</evidence>
<reference evidence="6 7" key="1">
    <citation type="journal article" date="2020" name="IScience">
        <title>Genome Sequencing of the Endangered Kingdonia uniflora (Circaeasteraceae, Ranunculales) Reveals Potential Mechanisms of Evolutionary Specialization.</title>
        <authorList>
            <person name="Sun Y."/>
            <person name="Deng T."/>
            <person name="Zhang A."/>
            <person name="Moore M.J."/>
            <person name="Landis J.B."/>
            <person name="Lin N."/>
            <person name="Zhang H."/>
            <person name="Zhang X."/>
            <person name="Huang J."/>
            <person name="Zhang X."/>
            <person name="Sun H."/>
            <person name="Wang H."/>
        </authorList>
    </citation>
    <scope>NUCLEOTIDE SEQUENCE [LARGE SCALE GENOMIC DNA]</scope>
    <source>
        <strain evidence="6">TB1705</strain>
        <tissue evidence="6">Leaf</tissue>
    </source>
</reference>
<dbReference type="Gene3D" id="3.90.190.10">
    <property type="entry name" value="Protein tyrosine phosphatase superfamily"/>
    <property type="match status" value="1"/>
</dbReference>
<evidence type="ECO:0000256" key="4">
    <source>
        <dbReference type="ARBA" id="ARBA00022912"/>
    </source>
</evidence>
<proteinExistence type="inferred from homology"/>
<feature type="domain" description="Tyrosine specific protein phosphatases" evidence="5">
    <location>
        <begin position="137"/>
        <end position="171"/>
    </location>
</feature>
<keyword evidence="7" id="KW-1185">Reference proteome</keyword>
<dbReference type="OrthoDB" id="2017893at2759"/>
<comment type="similarity">
    <text evidence="1">Belongs to the protein-tyrosine phosphatase family. Non-receptor class dual specificity subfamily.</text>
</comment>
<dbReference type="InterPro" id="IPR000340">
    <property type="entry name" value="Dual-sp_phosphatase_cat-dom"/>
</dbReference>
<dbReference type="InterPro" id="IPR029021">
    <property type="entry name" value="Prot-tyrosine_phosphatase-like"/>
</dbReference>
<dbReference type="InterPro" id="IPR000387">
    <property type="entry name" value="Tyr_Pase_dom"/>
</dbReference>
<protein>
    <recommendedName>
        <fullName evidence="2">protein-tyrosine-phosphatase</fullName>
        <ecNumber evidence="2">3.1.3.48</ecNumber>
    </recommendedName>
</protein>
<dbReference type="Proteomes" id="UP000541444">
    <property type="component" value="Unassembled WGS sequence"/>
</dbReference>
<dbReference type="SUPFAM" id="SSF52799">
    <property type="entry name" value="(Phosphotyrosine protein) phosphatases II"/>
    <property type="match status" value="1"/>
</dbReference>
<evidence type="ECO:0000313" key="6">
    <source>
        <dbReference type="EMBL" id="KAF6175287.1"/>
    </source>
</evidence>
<comment type="caution">
    <text evidence="6">The sequence shown here is derived from an EMBL/GenBank/DDBJ whole genome shotgun (WGS) entry which is preliminary data.</text>
</comment>
<dbReference type="GO" id="GO:0008138">
    <property type="term" value="F:protein tyrosine/serine/threonine phosphatase activity"/>
    <property type="evidence" value="ECO:0007669"/>
    <property type="project" value="TreeGrafter"/>
</dbReference>
<evidence type="ECO:0000256" key="3">
    <source>
        <dbReference type="ARBA" id="ARBA00022801"/>
    </source>
</evidence>